<protein>
    <recommendedName>
        <fullName evidence="2">UBA-like domain-containing protein</fullName>
    </recommendedName>
</protein>
<organism evidence="3 4">
    <name type="scientific">Neogobius melanostomus</name>
    <name type="common">round goby</name>
    <dbReference type="NCBI Taxonomy" id="47308"/>
    <lineage>
        <taxon>Eukaryota</taxon>
        <taxon>Metazoa</taxon>
        <taxon>Chordata</taxon>
        <taxon>Craniata</taxon>
        <taxon>Vertebrata</taxon>
        <taxon>Euteleostomi</taxon>
        <taxon>Actinopterygii</taxon>
        <taxon>Neopterygii</taxon>
        <taxon>Teleostei</taxon>
        <taxon>Neoteleostei</taxon>
        <taxon>Acanthomorphata</taxon>
        <taxon>Gobiaria</taxon>
        <taxon>Gobiiformes</taxon>
        <taxon>Gobioidei</taxon>
        <taxon>Gobiidae</taxon>
        <taxon>Benthophilinae</taxon>
        <taxon>Neogobiini</taxon>
        <taxon>Neogobius</taxon>
    </lineage>
</organism>
<dbReference type="InterPro" id="IPR009060">
    <property type="entry name" value="UBA-like_sf"/>
</dbReference>
<name>A0A8C6TL68_9GOBI</name>
<dbReference type="PANTHER" id="PTHR31993">
    <property type="entry name" value="UBA-LIKE DOMAIN-CONTAINING PROTEIN 2"/>
    <property type="match status" value="1"/>
</dbReference>
<proteinExistence type="inferred from homology"/>
<keyword evidence="4" id="KW-1185">Reference proteome</keyword>
<dbReference type="AlphaFoldDB" id="A0A8C6TL68"/>
<evidence type="ECO:0000259" key="2">
    <source>
        <dbReference type="Pfam" id="PF22566"/>
    </source>
</evidence>
<sequence length="93" mass="10629">MDIDMEELKRQVMVNQFVLTAGCAADQAQQLLQAAHWQFEVSSFLFFMSNSASSSYRPSSFCDWCPNSWKNVGHGPQAVVKFEKIRAHTAVWR</sequence>
<dbReference type="InterPro" id="IPR039310">
    <property type="entry name" value="UBALD1/2"/>
</dbReference>
<dbReference type="Proteomes" id="UP000694523">
    <property type="component" value="Unplaced"/>
</dbReference>
<evidence type="ECO:0000256" key="1">
    <source>
        <dbReference type="ARBA" id="ARBA00006090"/>
    </source>
</evidence>
<dbReference type="SUPFAM" id="SSF46934">
    <property type="entry name" value="UBA-like"/>
    <property type="match status" value="1"/>
</dbReference>
<dbReference type="Ensembl" id="ENSNMLT00000023602.1">
    <property type="protein sequence ID" value="ENSNMLP00000021046.1"/>
    <property type="gene ID" value="ENSNMLG00000013699.1"/>
</dbReference>
<dbReference type="Pfam" id="PF22566">
    <property type="entry name" value="UBA_8"/>
    <property type="match status" value="1"/>
</dbReference>
<evidence type="ECO:0000313" key="3">
    <source>
        <dbReference type="Ensembl" id="ENSNMLP00000021046.1"/>
    </source>
</evidence>
<comment type="similarity">
    <text evidence="1">Belongs to the UBALD family.</text>
</comment>
<reference evidence="3" key="1">
    <citation type="submission" date="2025-08" db="UniProtKB">
        <authorList>
            <consortium name="Ensembl"/>
        </authorList>
    </citation>
    <scope>IDENTIFICATION</scope>
</reference>
<dbReference type="Gene3D" id="1.10.8.10">
    <property type="entry name" value="DNA helicase RuvA subunit, C-terminal domain"/>
    <property type="match status" value="1"/>
</dbReference>
<dbReference type="PANTHER" id="PTHR31993:SF6">
    <property type="entry name" value="UBA-LIKE DOMAIN-CONTAINING PROTEIN 2"/>
    <property type="match status" value="1"/>
</dbReference>
<feature type="domain" description="UBA-like" evidence="2">
    <location>
        <begin position="9"/>
        <end position="41"/>
    </location>
</feature>
<dbReference type="InterPro" id="IPR054109">
    <property type="entry name" value="UBA_8"/>
</dbReference>
<evidence type="ECO:0000313" key="4">
    <source>
        <dbReference type="Proteomes" id="UP000694523"/>
    </source>
</evidence>
<accession>A0A8C6TL68</accession>
<reference evidence="3" key="2">
    <citation type="submission" date="2025-09" db="UniProtKB">
        <authorList>
            <consortium name="Ensembl"/>
        </authorList>
    </citation>
    <scope>IDENTIFICATION</scope>
</reference>